<dbReference type="Proteomes" id="UP000287651">
    <property type="component" value="Unassembled WGS sequence"/>
</dbReference>
<evidence type="ECO:0000313" key="2">
    <source>
        <dbReference type="Proteomes" id="UP000287651"/>
    </source>
</evidence>
<dbReference type="EMBL" id="AMZH03009154">
    <property type="protein sequence ID" value="RRT57455.1"/>
    <property type="molecule type" value="Genomic_DNA"/>
</dbReference>
<organism evidence="1 2">
    <name type="scientific">Ensete ventricosum</name>
    <name type="common">Abyssinian banana</name>
    <name type="synonym">Musa ensete</name>
    <dbReference type="NCBI Taxonomy" id="4639"/>
    <lineage>
        <taxon>Eukaryota</taxon>
        <taxon>Viridiplantae</taxon>
        <taxon>Streptophyta</taxon>
        <taxon>Embryophyta</taxon>
        <taxon>Tracheophyta</taxon>
        <taxon>Spermatophyta</taxon>
        <taxon>Magnoliopsida</taxon>
        <taxon>Liliopsida</taxon>
        <taxon>Zingiberales</taxon>
        <taxon>Musaceae</taxon>
        <taxon>Ensete</taxon>
    </lineage>
</organism>
<feature type="non-terminal residue" evidence="1">
    <location>
        <position position="86"/>
    </location>
</feature>
<accession>A0A426Z0G9</accession>
<reference evidence="1 2" key="1">
    <citation type="journal article" date="2014" name="Agronomy (Basel)">
        <title>A Draft Genome Sequence for Ensete ventricosum, the Drought-Tolerant Tree Against Hunger.</title>
        <authorList>
            <person name="Harrison J."/>
            <person name="Moore K.A."/>
            <person name="Paszkiewicz K."/>
            <person name="Jones T."/>
            <person name="Grant M."/>
            <person name="Ambacheew D."/>
            <person name="Muzemil S."/>
            <person name="Studholme D.J."/>
        </authorList>
    </citation>
    <scope>NUCLEOTIDE SEQUENCE [LARGE SCALE GENOMIC DNA]</scope>
</reference>
<evidence type="ECO:0000313" key="1">
    <source>
        <dbReference type="EMBL" id="RRT57455.1"/>
    </source>
</evidence>
<gene>
    <name evidence="1" type="ORF">B296_00025202</name>
</gene>
<name>A0A426Z0G9_ENSVE</name>
<dbReference type="AlphaFoldDB" id="A0A426Z0G9"/>
<comment type="caution">
    <text evidence="1">The sequence shown here is derived from an EMBL/GenBank/DDBJ whole genome shotgun (WGS) entry which is preliminary data.</text>
</comment>
<sequence>MPSVTCRQGCYGLVGPSCLLCHATDRPLSWVPQTGQPIASALPCRQSCCHAIGRPLSGVLWIDRDSGSSSCPYRGWVGIRCTSDFV</sequence>
<protein>
    <submittedName>
        <fullName evidence="1">Uncharacterized protein</fullName>
    </submittedName>
</protein>
<proteinExistence type="predicted"/>